<dbReference type="GO" id="GO:0005524">
    <property type="term" value="F:ATP binding"/>
    <property type="evidence" value="ECO:0007669"/>
    <property type="project" value="UniProtKB-UniRule"/>
</dbReference>
<protein>
    <submittedName>
        <fullName evidence="5">D-alanine-D-alanine ligase</fullName>
    </submittedName>
</protein>
<evidence type="ECO:0000256" key="2">
    <source>
        <dbReference type="ARBA" id="ARBA00022598"/>
    </source>
</evidence>
<dbReference type="EMBL" id="QUMS01000004">
    <property type="protein sequence ID" value="REG06231.1"/>
    <property type="molecule type" value="Genomic_DNA"/>
</dbReference>
<evidence type="ECO:0000256" key="3">
    <source>
        <dbReference type="PROSITE-ProRule" id="PRU00409"/>
    </source>
</evidence>
<dbReference type="OrthoDB" id="9813261at2"/>
<dbReference type="RefSeq" id="WP_116225929.1">
    <property type="nucleotide sequence ID" value="NZ_AP018437.1"/>
</dbReference>
<dbReference type="PROSITE" id="PS50975">
    <property type="entry name" value="ATP_GRASP"/>
    <property type="match status" value="1"/>
</dbReference>
<dbReference type="Gene3D" id="3.30.1490.20">
    <property type="entry name" value="ATP-grasp fold, A domain"/>
    <property type="match status" value="1"/>
</dbReference>
<dbReference type="PANTHER" id="PTHR23132">
    <property type="entry name" value="D-ALANINE--D-ALANINE LIGASE"/>
    <property type="match status" value="1"/>
</dbReference>
<dbReference type="Pfam" id="PF07478">
    <property type="entry name" value="Dala_Dala_lig_C"/>
    <property type="match status" value="1"/>
</dbReference>
<evidence type="ECO:0000256" key="1">
    <source>
        <dbReference type="ARBA" id="ARBA00010871"/>
    </source>
</evidence>
<dbReference type="Proteomes" id="UP000256388">
    <property type="component" value="Unassembled WGS sequence"/>
</dbReference>
<dbReference type="AlphaFoldDB" id="A0A347ZQ59"/>
<dbReference type="PANTHER" id="PTHR23132:SF23">
    <property type="entry name" value="D-ALANINE--D-ALANINE LIGASE B"/>
    <property type="match status" value="1"/>
</dbReference>
<feature type="domain" description="ATP-grasp" evidence="4">
    <location>
        <begin position="108"/>
        <end position="318"/>
    </location>
</feature>
<evidence type="ECO:0000259" key="4">
    <source>
        <dbReference type="PROSITE" id="PS50975"/>
    </source>
</evidence>
<reference evidence="5 6" key="1">
    <citation type="submission" date="2018-08" db="EMBL/GenBank/DDBJ databases">
        <title>Genomic Encyclopedia of Type Strains, Phase IV (KMG-IV): sequencing the most valuable type-strain genomes for metagenomic binning, comparative biology and taxonomic classification.</title>
        <authorList>
            <person name="Goeker M."/>
        </authorList>
    </citation>
    <scope>NUCLEOTIDE SEQUENCE [LARGE SCALE GENOMIC DNA]</scope>
    <source>
        <strain evidence="5 6">DSM 23923</strain>
    </source>
</reference>
<dbReference type="InterPro" id="IPR011095">
    <property type="entry name" value="Dala_Dala_lig_C"/>
</dbReference>
<keyword evidence="2 5" id="KW-0436">Ligase</keyword>
<proteinExistence type="inferred from homology"/>
<dbReference type="GO" id="GO:0046872">
    <property type="term" value="F:metal ion binding"/>
    <property type="evidence" value="ECO:0007669"/>
    <property type="project" value="InterPro"/>
</dbReference>
<name>A0A347ZQ59_9CHLR</name>
<keyword evidence="3" id="KW-0547">Nucleotide-binding</keyword>
<keyword evidence="3" id="KW-0067">ATP-binding</keyword>
<evidence type="ECO:0000313" key="5">
    <source>
        <dbReference type="EMBL" id="REG06231.1"/>
    </source>
</evidence>
<gene>
    <name evidence="5" type="ORF">DFR64_2663</name>
</gene>
<accession>A0A347ZQ59</accession>
<dbReference type="GO" id="GO:0008716">
    <property type="term" value="F:D-alanine-D-alanine ligase activity"/>
    <property type="evidence" value="ECO:0007669"/>
    <property type="project" value="InterPro"/>
</dbReference>
<dbReference type="InterPro" id="IPR011761">
    <property type="entry name" value="ATP-grasp"/>
</dbReference>
<sequence>MEIGITYNSFAHKKMLPEERELKATSFAIGKHLRKLGHCVQYFDMDNPDDIKALCCAKIDVAFDTCERIHDDPRGEAYTAALLEFLGIPHTRTSSFQIALGVNKVRAKLLLAYNHIPIPRFQVFQDEEEELHPDLPFPLFVKGVACENSIGIDEHSLVTNQQELKEQVHKINTLFNQAALVEEYIPGREFSVAVLPGKTNSILPIMEIEFDDLPPHKRFLDYKAKWVTHSDQYKRTVPVYPVNLTVEEQKTISETALNCFNIFGLHSYARVDMRYNDHTPYVLEINQNPSINETGSGYVHSCENHGLNYSEMIEALLENAAQRDQ</sequence>
<comment type="similarity">
    <text evidence="1">Belongs to the D-alanine--D-alanine ligase family.</text>
</comment>
<organism evidence="5 6">
    <name type="scientific">Pelolinea submarina</name>
    <dbReference type="NCBI Taxonomy" id="913107"/>
    <lineage>
        <taxon>Bacteria</taxon>
        <taxon>Bacillati</taxon>
        <taxon>Chloroflexota</taxon>
        <taxon>Anaerolineae</taxon>
        <taxon>Anaerolineales</taxon>
        <taxon>Anaerolineaceae</taxon>
        <taxon>Pelolinea</taxon>
    </lineage>
</organism>
<evidence type="ECO:0000313" key="6">
    <source>
        <dbReference type="Proteomes" id="UP000256388"/>
    </source>
</evidence>
<dbReference type="SUPFAM" id="SSF56059">
    <property type="entry name" value="Glutathione synthetase ATP-binding domain-like"/>
    <property type="match status" value="1"/>
</dbReference>
<keyword evidence="6" id="KW-1185">Reference proteome</keyword>
<dbReference type="Gene3D" id="3.30.470.20">
    <property type="entry name" value="ATP-grasp fold, B domain"/>
    <property type="match status" value="1"/>
</dbReference>
<comment type="caution">
    <text evidence="5">The sequence shown here is derived from an EMBL/GenBank/DDBJ whole genome shotgun (WGS) entry which is preliminary data.</text>
</comment>
<dbReference type="InterPro" id="IPR013815">
    <property type="entry name" value="ATP_grasp_subdomain_1"/>
</dbReference>